<dbReference type="PANTHER" id="PTHR22960:SF0">
    <property type="entry name" value="MOLYBDENUM COFACTOR BIOSYNTHESIS PROTEIN 1"/>
    <property type="match status" value="1"/>
</dbReference>
<dbReference type="UniPathway" id="UPA00344"/>
<evidence type="ECO:0000256" key="10">
    <source>
        <dbReference type="ARBA" id="ARBA00023150"/>
    </source>
</evidence>
<evidence type="ECO:0000256" key="3">
    <source>
        <dbReference type="ARBA" id="ARBA00022485"/>
    </source>
</evidence>
<evidence type="ECO:0000256" key="8">
    <source>
        <dbReference type="ARBA" id="ARBA00023014"/>
    </source>
</evidence>
<evidence type="ECO:0000256" key="2">
    <source>
        <dbReference type="ARBA" id="ARBA00012167"/>
    </source>
</evidence>
<evidence type="ECO:0000256" key="11">
    <source>
        <dbReference type="ARBA" id="ARBA00023239"/>
    </source>
</evidence>
<dbReference type="Proteomes" id="UP000215694">
    <property type="component" value="Unassembled WGS sequence"/>
</dbReference>
<dbReference type="SUPFAM" id="SSF102114">
    <property type="entry name" value="Radical SAM enzymes"/>
    <property type="match status" value="1"/>
</dbReference>
<dbReference type="InterPro" id="IPR040064">
    <property type="entry name" value="MoaA-like"/>
</dbReference>
<dbReference type="GO" id="GO:0046872">
    <property type="term" value="F:metal ion binding"/>
    <property type="evidence" value="ECO:0007669"/>
    <property type="project" value="UniProtKB-KW"/>
</dbReference>
<dbReference type="EMBL" id="NOJY02000004">
    <property type="protein sequence ID" value="RDY29046.1"/>
    <property type="molecule type" value="Genomic_DNA"/>
</dbReference>
<keyword evidence="10" id="KW-0501">Molybdenum cofactor biosynthesis</keyword>
<dbReference type="GO" id="GO:0005525">
    <property type="term" value="F:GTP binding"/>
    <property type="evidence" value="ECO:0007669"/>
    <property type="project" value="UniProtKB-KW"/>
</dbReference>
<evidence type="ECO:0000313" key="14">
    <source>
        <dbReference type="EMBL" id="RDY29046.1"/>
    </source>
</evidence>
<dbReference type="GO" id="GO:0061799">
    <property type="term" value="F:cyclic pyranopterin monophosphate synthase activity"/>
    <property type="evidence" value="ECO:0007669"/>
    <property type="project" value="TreeGrafter"/>
</dbReference>
<dbReference type="GO" id="GO:0051539">
    <property type="term" value="F:4 iron, 4 sulfur cluster binding"/>
    <property type="evidence" value="ECO:0007669"/>
    <property type="project" value="UniProtKB-KW"/>
</dbReference>
<reference evidence="14 15" key="1">
    <citation type="journal article" date="2017" name="Genome Announc.">
        <title>Draft Genome Sequence of Romboutsia weinsteinii sp. nov. Strain CCRI-19649(T) Isolated from Surface Water.</title>
        <authorList>
            <person name="Maheux A.F."/>
            <person name="Boudreau D.K."/>
            <person name="Berube E."/>
            <person name="Boissinot M."/>
            <person name="Cantin P."/>
            <person name="Raymond F."/>
            <person name="Corbeil J."/>
            <person name="Omar R.F."/>
            <person name="Bergeron M.G."/>
        </authorList>
    </citation>
    <scope>NUCLEOTIDE SEQUENCE [LARGE SCALE GENOMIC DNA]</scope>
    <source>
        <strain evidence="14 15">CCRI-19649</strain>
    </source>
</reference>
<gene>
    <name evidence="14" type="primary">moaA</name>
    <name evidence="14" type="ORF">CHL78_003765</name>
</gene>
<keyword evidence="5" id="KW-0479">Metal-binding</keyword>
<dbReference type="CDD" id="cd01335">
    <property type="entry name" value="Radical_SAM"/>
    <property type="match status" value="1"/>
</dbReference>
<keyword evidence="7" id="KW-0408">Iron</keyword>
<dbReference type="EC" id="4.1.99.22" evidence="2"/>
<evidence type="ECO:0000256" key="6">
    <source>
        <dbReference type="ARBA" id="ARBA00022741"/>
    </source>
</evidence>
<evidence type="ECO:0000256" key="9">
    <source>
        <dbReference type="ARBA" id="ARBA00023134"/>
    </source>
</evidence>
<keyword evidence="6" id="KW-0547">Nucleotide-binding</keyword>
<name>A0A371J8P5_9FIRM</name>
<evidence type="ECO:0000256" key="7">
    <source>
        <dbReference type="ARBA" id="ARBA00023004"/>
    </source>
</evidence>
<dbReference type="InterPro" id="IPR013785">
    <property type="entry name" value="Aldolase_TIM"/>
</dbReference>
<comment type="cofactor">
    <cofactor evidence="1">
        <name>[4Fe-4S] cluster</name>
        <dbReference type="ChEBI" id="CHEBI:49883"/>
    </cofactor>
</comment>
<dbReference type="SMART" id="SM00729">
    <property type="entry name" value="Elp3"/>
    <property type="match status" value="1"/>
</dbReference>
<keyword evidence="3" id="KW-0004">4Fe-4S</keyword>
<dbReference type="PANTHER" id="PTHR22960">
    <property type="entry name" value="MOLYBDOPTERIN COFACTOR SYNTHESIS PROTEIN A"/>
    <property type="match status" value="1"/>
</dbReference>
<dbReference type="InterPro" id="IPR058240">
    <property type="entry name" value="rSAM_sf"/>
</dbReference>
<keyword evidence="4" id="KW-0949">S-adenosyl-L-methionine</keyword>
<dbReference type="PROSITE" id="PS01305">
    <property type="entry name" value="MOAA_NIFB_PQQE"/>
    <property type="match status" value="1"/>
</dbReference>
<keyword evidence="9" id="KW-0342">GTP-binding</keyword>
<dbReference type="Pfam" id="PF04055">
    <property type="entry name" value="Radical_SAM"/>
    <property type="match status" value="1"/>
</dbReference>
<organism evidence="14 15">
    <name type="scientific">Romboutsia weinsteinii</name>
    <dbReference type="NCBI Taxonomy" id="2020949"/>
    <lineage>
        <taxon>Bacteria</taxon>
        <taxon>Bacillati</taxon>
        <taxon>Bacillota</taxon>
        <taxon>Clostridia</taxon>
        <taxon>Peptostreptococcales</taxon>
        <taxon>Peptostreptococcaceae</taxon>
        <taxon>Romboutsia</taxon>
    </lineage>
</organism>
<dbReference type="PROSITE" id="PS51918">
    <property type="entry name" value="RADICAL_SAM"/>
    <property type="match status" value="1"/>
</dbReference>
<evidence type="ECO:0000259" key="13">
    <source>
        <dbReference type="PROSITE" id="PS51918"/>
    </source>
</evidence>
<dbReference type="Gene3D" id="3.20.20.70">
    <property type="entry name" value="Aldolase class I"/>
    <property type="match status" value="1"/>
</dbReference>
<dbReference type="InterPro" id="IPR050105">
    <property type="entry name" value="MoCo_biosynth_MoaA/MoaC"/>
</dbReference>
<dbReference type="InterPro" id="IPR013483">
    <property type="entry name" value="MoaA"/>
</dbReference>
<dbReference type="InterPro" id="IPR006638">
    <property type="entry name" value="Elp3/MiaA/NifB-like_rSAM"/>
</dbReference>
<dbReference type="RefSeq" id="WP_094367925.1">
    <property type="nucleotide sequence ID" value="NZ_NOJY02000004.1"/>
</dbReference>
<keyword evidence="11" id="KW-0456">Lyase</keyword>
<keyword evidence="8" id="KW-0411">Iron-sulfur</keyword>
<evidence type="ECO:0000313" key="15">
    <source>
        <dbReference type="Proteomes" id="UP000215694"/>
    </source>
</evidence>
<proteinExistence type="predicted"/>
<dbReference type="InterPro" id="IPR010505">
    <property type="entry name" value="MoaA_twitch"/>
</dbReference>
<dbReference type="OrthoDB" id="9763993at2"/>
<dbReference type="SFLD" id="SFLDG01067">
    <property type="entry name" value="SPASM/twitch_domain_containing"/>
    <property type="match status" value="1"/>
</dbReference>
<dbReference type="SFLD" id="SFLDG01383">
    <property type="entry name" value="cyclic_pyranopterin_phosphate"/>
    <property type="match status" value="1"/>
</dbReference>
<dbReference type="CDD" id="cd21117">
    <property type="entry name" value="Twitch_MoaA"/>
    <property type="match status" value="1"/>
</dbReference>
<dbReference type="NCBIfam" id="TIGR02666">
    <property type="entry name" value="moaA"/>
    <property type="match status" value="1"/>
</dbReference>
<comment type="caution">
    <text evidence="14">The sequence shown here is derived from an EMBL/GenBank/DDBJ whole genome shotgun (WGS) entry which is preliminary data.</text>
</comment>
<keyword evidence="15" id="KW-1185">Reference proteome</keyword>
<sequence>MIDKFGRNINYLRVSLTENCNLRCVYCMPEEVKFEKDYVNDYLSFEDYKFFIKAMSEIGITKVRFTGGEPLLYPRISELIRFTKEECNIHDIGISTNGIGLYEIVRSLKSSGLSSVNISLNSLKEYKYKTVTRGGQLKEVLKSINEAIRIGLKVKINCVAIDGFNDDELNDFMDMTRFSSIDVRFIELMPIGEAKKIYTRGYLNIREILDNMDGIHKIGREINSTSTYYKLEKSKGRIGVISPISCSFCNDCNRIRLTAKGRIKLCLHSEEEIDIRNYSQKPLIFRETMKEIILQKPQRHRLIENRSSESMSCMYQIGG</sequence>
<protein>
    <recommendedName>
        <fullName evidence="2">GTP 3',8-cyclase</fullName>
        <ecNumber evidence="2">4.1.99.22</ecNumber>
    </recommendedName>
</protein>
<evidence type="ECO:0000256" key="1">
    <source>
        <dbReference type="ARBA" id="ARBA00001966"/>
    </source>
</evidence>
<dbReference type="SFLD" id="SFLDG01386">
    <property type="entry name" value="main_SPASM_domain-containing"/>
    <property type="match status" value="1"/>
</dbReference>
<evidence type="ECO:0000256" key="4">
    <source>
        <dbReference type="ARBA" id="ARBA00022691"/>
    </source>
</evidence>
<accession>A0A371J8P5</accession>
<dbReference type="AlphaFoldDB" id="A0A371J8P5"/>
<feature type="domain" description="Radical SAM core" evidence="13">
    <location>
        <begin position="4"/>
        <end position="221"/>
    </location>
</feature>
<evidence type="ECO:0000256" key="12">
    <source>
        <dbReference type="ARBA" id="ARBA00048697"/>
    </source>
</evidence>
<dbReference type="GO" id="GO:0006777">
    <property type="term" value="P:Mo-molybdopterin cofactor biosynthetic process"/>
    <property type="evidence" value="ECO:0007669"/>
    <property type="project" value="UniProtKB-KW"/>
</dbReference>
<dbReference type="InterPro" id="IPR000385">
    <property type="entry name" value="MoaA_NifB_PqqE_Fe-S-bd_CS"/>
</dbReference>
<dbReference type="Pfam" id="PF06463">
    <property type="entry name" value="Mob_synth_C"/>
    <property type="match status" value="1"/>
</dbReference>
<comment type="catalytic activity">
    <reaction evidence="12">
        <text>GTP + AH2 + S-adenosyl-L-methionine = (8S)-3',8-cyclo-7,8-dihydroguanosine 5'-triphosphate + 5'-deoxyadenosine + L-methionine + A + H(+)</text>
        <dbReference type="Rhea" id="RHEA:49576"/>
        <dbReference type="ChEBI" id="CHEBI:13193"/>
        <dbReference type="ChEBI" id="CHEBI:15378"/>
        <dbReference type="ChEBI" id="CHEBI:17319"/>
        <dbReference type="ChEBI" id="CHEBI:17499"/>
        <dbReference type="ChEBI" id="CHEBI:37565"/>
        <dbReference type="ChEBI" id="CHEBI:57844"/>
        <dbReference type="ChEBI" id="CHEBI:59789"/>
        <dbReference type="ChEBI" id="CHEBI:131766"/>
        <dbReference type="EC" id="4.1.99.22"/>
    </reaction>
</comment>
<dbReference type="InterPro" id="IPR007197">
    <property type="entry name" value="rSAM"/>
</dbReference>
<evidence type="ECO:0000256" key="5">
    <source>
        <dbReference type="ARBA" id="ARBA00022723"/>
    </source>
</evidence>
<dbReference type="SFLD" id="SFLDS00029">
    <property type="entry name" value="Radical_SAM"/>
    <property type="match status" value="1"/>
</dbReference>
<dbReference type="GO" id="GO:0061798">
    <property type="term" value="F:GTP 3',8'-cyclase activity"/>
    <property type="evidence" value="ECO:0007669"/>
    <property type="project" value="UniProtKB-EC"/>
</dbReference>